<gene>
    <name evidence="2" type="ORF">EHS25_000517</name>
</gene>
<reference evidence="2 3" key="1">
    <citation type="submission" date="2018-11" db="EMBL/GenBank/DDBJ databases">
        <title>Genome sequence of Saitozyma podzolica DSM 27192.</title>
        <authorList>
            <person name="Aliyu H."/>
            <person name="Gorte O."/>
            <person name="Ochsenreither K."/>
        </authorList>
    </citation>
    <scope>NUCLEOTIDE SEQUENCE [LARGE SCALE GENOMIC DNA]</scope>
    <source>
        <strain evidence="2 3">DSM 27192</strain>
    </source>
</reference>
<sequence length="183" mass="19480">MPSRSSRSSRPSGSSDSSRSSQNQPTVDENAGTDALNSMIDTMCTDPPIVIGQALLRGRLAWHQDEHGNMSNIRFTSSSHLDAGASAFIDSLLNGGALKVHQGAITHPGADGGVNFPDIPDDLEEDPIPVTRSIAWTTVELGEGFDPYLVAKRNEPLELVLTDPEAAGLGRGSSHRQVHTVRS</sequence>
<protein>
    <submittedName>
        <fullName evidence="2">Uncharacterized protein</fullName>
    </submittedName>
</protein>
<feature type="region of interest" description="Disordered" evidence="1">
    <location>
        <begin position="1"/>
        <end position="32"/>
    </location>
</feature>
<accession>A0A427YWG0</accession>
<evidence type="ECO:0000256" key="1">
    <source>
        <dbReference type="SAM" id="MobiDB-lite"/>
    </source>
</evidence>
<comment type="caution">
    <text evidence="2">The sequence shown here is derived from an EMBL/GenBank/DDBJ whole genome shotgun (WGS) entry which is preliminary data.</text>
</comment>
<feature type="compositionally biased region" description="Low complexity" evidence="1">
    <location>
        <begin position="1"/>
        <end position="21"/>
    </location>
</feature>
<proteinExistence type="predicted"/>
<dbReference type="AlphaFoldDB" id="A0A427YWG0"/>
<dbReference type="EMBL" id="RSCD01000001">
    <property type="protein sequence ID" value="RSH95427.1"/>
    <property type="molecule type" value="Genomic_DNA"/>
</dbReference>
<name>A0A427YWG0_9TREE</name>
<evidence type="ECO:0000313" key="2">
    <source>
        <dbReference type="EMBL" id="RSH95427.1"/>
    </source>
</evidence>
<evidence type="ECO:0000313" key="3">
    <source>
        <dbReference type="Proteomes" id="UP000279259"/>
    </source>
</evidence>
<keyword evidence="3" id="KW-1185">Reference proteome</keyword>
<dbReference type="Proteomes" id="UP000279259">
    <property type="component" value="Unassembled WGS sequence"/>
</dbReference>
<organism evidence="2 3">
    <name type="scientific">Saitozyma podzolica</name>
    <dbReference type="NCBI Taxonomy" id="1890683"/>
    <lineage>
        <taxon>Eukaryota</taxon>
        <taxon>Fungi</taxon>
        <taxon>Dikarya</taxon>
        <taxon>Basidiomycota</taxon>
        <taxon>Agaricomycotina</taxon>
        <taxon>Tremellomycetes</taxon>
        <taxon>Tremellales</taxon>
        <taxon>Trimorphomycetaceae</taxon>
        <taxon>Saitozyma</taxon>
    </lineage>
</organism>